<evidence type="ECO:0000256" key="1">
    <source>
        <dbReference type="ARBA" id="ARBA00022527"/>
    </source>
</evidence>
<feature type="domain" description="Protein kinase" evidence="6">
    <location>
        <begin position="218"/>
        <end position="477"/>
    </location>
</feature>
<dbReference type="GO" id="GO:0005737">
    <property type="term" value="C:cytoplasm"/>
    <property type="evidence" value="ECO:0007669"/>
    <property type="project" value="TreeGrafter"/>
</dbReference>
<dbReference type="InterPro" id="IPR008271">
    <property type="entry name" value="Ser/Thr_kinase_AS"/>
</dbReference>
<dbReference type="PROSITE" id="PS00107">
    <property type="entry name" value="PROTEIN_KINASE_ATP"/>
    <property type="match status" value="1"/>
</dbReference>
<sequence>MGVLTPYSQWIKSIQYDIMELFQNYRNVFIHQAKLAFLCTQLKTFYSDITSRKFPEVAPSPNDANVLRNLVASLKAMIEFFQTLDQSHSLDTILKSEIDAVANYLVNFQENFNKSVVSLKIVNENVFVDDQAQFMTDDFADNKKILETIQTYVTSGIALQPEILKMFELKREKINELLKSYEEKLNQMNGENVRILSQEEVFQRTQNLKKWQVDQNDFELQKKIGAGGFADVYIGIQKSTKKVVAIKILHNEEFNEQTFNLFLREVEIFGTIQHFAVLPFIGVCLTPPYYIITEYMPGGCLFNRIHSNKARLDGTKRTIIALGIAYAMEYIHRLDFLHRDLKSLNILLDADDYPKVCDFGMSRLLPNNPDELMTGCAGTLQWMAPEVLNYEKYGKKSDVYSYGILLWEILTNNIPFRGFKDVQIAMAVVNNHTRPIMPHDQAGVLGKFIKLCWDQDPNKRPTFEKIIVAFESGQLFYPGANMAIVNAYRNQYNPKQEKNRKTISYSTRTSANATATSRTSIISFTRYIE</sequence>
<dbReference type="Gene3D" id="1.10.510.10">
    <property type="entry name" value="Transferase(Phosphotransferase) domain 1"/>
    <property type="match status" value="1"/>
</dbReference>
<dbReference type="GeneID" id="94834041"/>
<dbReference type="PRINTS" id="PR00109">
    <property type="entry name" value="TYRKINASE"/>
</dbReference>
<keyword evidence="3 4" id="KW-0067">ATP-binding</keyword>
<dbReference type="RefSeq" id="XP_068366100.1">
    <property type="nucleotide sequence ID" value="XM_068499337.1"/>
</dbReference>
<dbReference type="PROSITE" id="PS50011">
    <property type="entry name" value="PROTEIN_KINASE_DOM"/>
    <property type="match status" value="1"/>
</dbReference>
<dbReference type="PANTHER" id="PTHR23257">
    <property type="entry name" value="SERINE-THREONINE PROTEIN KINASE"/>
    <property type="match status" value="1"/>
</dbReference>
<feature type="binding site" evidence="4">
    <location>
        <position position="247"/>
    </location>
    <ligand>
        <name>ATP</name>
        <dbReference type="ChEBI" id="CHEBI:30616"/>
    </ligand>
</feature>
<dbReference type="EMBL" id="MLAK01000551">
    <property type="protein sequence ID" value="OHT12964.1"/>
    <property type="molecule type" value="Genomic_DNA"/>
</dbReference>
<gene>
    <name evidence="7" type="ORF">TRFO_17026</name>
</gene>
<dbReference type="Proteomes" id="UP000179807">
    <property type="component" value="Unassembled WGS sequence"/>
</dbReference>
<accession>A0A1J4KT52</accession>
<dbReference type="GO" id="GO:0007165">
    <property type="term" value="P:signal transduction"/>
    <property type="evidence" value="ECO:0007669"/>
    <property type="project" value="TreeGrafter"/>
</dbReference>
<dbReference type="InterPro" id="IPR011009">
    <property type="entry name" value="Kinase-like_dom_sf"/>
</dbReference>
<keyword evidence="8" id="KW-1185">Reference proteome</keyword>
<dbReference type="PANTHER" id="PTHR23257:SF958">
    <property type="entry name" value="SERINE_THREONINE-PROTEIN KINASE WNK4"/>
    <property type="match status" value="1"/>
</dbReference>
<feature type="coiled-coil region" evidence="5">
    <location>
        <begin position="164"/>
        <end position="198"/>
    </location>
</feature>
<dbReference type="InterPro" id="IPR000719">
    <property type="entry name" value="Prot_kinase_dom"/>
</dbReference>
<evidence type="ECO:0000256" key="4">
    <source>
        <dbReference type="PROSITE-ProRule" id="PRU10141"/>
    </source>
</evidence>
<keyword evidence="2 4" id="KW-0547">Nucleotide-binding</keyword>
<organism evidence="7 8">
    <name type="scientific">Tritrichomonas foetus</name>
    <dbReference type="NCBI Taxonomy" id="1144522"/>
    <lineage>
        <taxon>Eukaryota</taxon>
        <taxon>Metamonada</taxon>
        <taxon>Parabasalia</taxon>
        <taxon>Tritrichomonadida</taxon>
        <taxon>Tritrichomonadidae</taxon>
        <taxon>Tritrichomonas</taxon>
    </lineage>
</organism>
<dbReference type="CDD" id="cd13999">
    <property type="entry name" value="STKc_MAP3K-like"/>
    <property type="match status" value="1"/>
</dbReference>
<keyword evidence="5" id="KW-0175">Coiled coil</keyword>
<evidence type="ECO:0000313" key="7">
    <source>
        <dbReference type="EMBL" id="OHT12964.1"/>
    </source>
</evidence>
<dbReference type="PROSITE" id="PS00108">
    <property type="entry name" value="PROTEIN_KINASE_ST"/>
    <property type="match status" value="1"/>
</dbReference>
<protein>
    <submittedName>
        <fullName evidence="7">TKL family protein kinase</fullName>
    </submittedName>
</protein>
<dbReference type="InterPro" id="IPR001245">
    <property type="entry name" value="Ser-Thr/Tyr_kinase_cat_dom"/>
</dbReference>
<dbReference type="VEuPathDB" id="TrichDB:TRFO_17026"/>
<keyword evidence="1" id="KW-0723">Serine/threonine-protein kinase</keyword>
<dbReference type="AlphaFoldDB" id="A0A1J4KT52"/>
<proteinExistence type="predicted"/>
<dbReference type="OrthoDB" id="4062651at2759"/>
<comment type="caution">
    <text evidence="7">The sequence shown here is derived from an EMBL/GenBank/DDBJ whole genome shotgun (WGS) entry which is preliminary data.</text>
</comment>
<evidence type="ECO:0000256" key="5">
    <source>
        <dbReference type="SAM" id="Coils"/>
    </source>
</evidence>
<name>A0A1J4KT52_9EUKA</name>
<keyword evidence="7" id="KW-0808">Transferase</keyword>
<dbReference type="InterPro" id="IPR017441">
    <property type="entry name" value="Protein_kinase_ATP_BS"/>
</dbReference>
<dbReference type="SMART" id="SM00220">
    <property type="entry name" value="S_TKc"/>
    <property type="match status" value="1"/>
</dbReference>
<evidence type="ECO:0000256" key="3">
    <source>
        <dbReference type="ARBA" id="ARBA00022840"/>
    </source>
</evidence>
<reference evidence="7" key="1">
    <citation type="submission" date="2016-10" db="EMBL/GenBank/DDBJ databases">
        <authorList>
            <person name="Benchimol M."/>
            <person name="Almeida L.G."/>
            <person name="Vasconcelos A.T."/>
            <person name="Perreira-Neves A."/>
            <person name="Rosa I.A."/>
            <person name="Tasca T."/>
            <person name="Bogo M.R."/>
            <person name="de Souza W."/>
        </authorList>
    </citation>
    <scope>NUCLEOTIDE SEQUENCE [LARGE SCALE GENOMIC DNA]</scope>
    <source>
        <strain evidence="7">K</strain>
    </source>
</reference>
<dbReference type="SUPFAM" id="SSF56112">
    <property type="entry name" value="Protein kinase-like (PK-like)"/>
    <property type="match status" value="1"/>
</dbReference>
<dbReference type="Pfam" id="PF07714">
    <property type="entry name" value="PK_Tyr_Ser-Thr"/>
    <property type="match status" value="1"/>
</dbReference>
<dbReference type="GO" id="GO:0005524">
    <property type="term" value="F:ATP binding"/>
    <property type="evidence" value="ECO:0007669"/>
    <property type="project" value="UniProtKB-UniRule"/>
</dbReference>
<dbReference type="GO" id="GO:0004674">
    <property type="term" value="F:protein serine/threonine kinase activity"/>
    <property type="evidence" value="ECO:0007669"/>
    <property type="project" value="UniProtKB-KW"/>
</dbReference>
<dbReference type="InterPro" id="IPR050167">
    <property type="entry name" value="Ser_Thr_protein_kinase"/>
</dbReference>
<keyword evidence="7" id="KW-0418">Kinase</keyword>
<evidence type="ECO:0000256" key="2">
    <source>
        <dbReference type="ARBA" id="ARBA00022741"/>
    </source>
</evidence>
<evidence type="ECO:0000259" key="6">
    <source>
        <dbReference type="PROSITE" id="PS50011"/>
    </source>
</evidence>
<evidence type="ECO:0000313" key="8">
    <source>
        <dbReference type="Proteomes" id="UP000179807"/>
    </source>
</evidence>
<dbReference type="Gene3D" id="3.30.200.20">
    <property type="entry name" value="Phosphorylase Kinase, domain 1"/>
    <property type="match status" value="1"/>
</dbReference>